<evidence type="ECO:0000256" key="4">
    <source>
        <dbReference type="ARBA" id="ARBA00022679"/>
    </source>
</evidence>
<organism evidence="11 12">
    <name type="scientific">Lysinibacillus pakistanensis</name>
    <dbReference type="NCBI Taxonomy" id="759811"/>
    <lineage>
        <taxon>Bacteria</taxon>
        <taxon>Bacillati</taxon>
        <taxon>Bacillota</taxon>
        <taxon>Bacilli</taxon>
        <taxon>Bacillales</taxon>
        <taxon>Bacillaceae</taxon>
        <taxon>Lysinibacillus</taxon>
    </lineage>
</organism>
<evidence type="ECO:0000313" key="11">
    <source>
        <dbReference type="EMBL" id="QGG53290.1"/>
    </source>
</evidence>
<protein>
    <recommendedName>
        <fullName evidence="8">Methylated-DNA--protein-cysteine methyltransferase</fullName>
        <ecNumber evidence="8">2.1.1.63</ecNumber>
    </recommendedName>
    <alternativeName>
        <fullName evidence="8">6-O-methylguanine-DNA methyltransferase</fullName>
        <shortName evidence="8">MGMT</shortName>
    </alternativeName>
    <alternativeName>
        <fullName evidence="8">O-6-methylguanine-DNA-alkyltransferase</fullName>
    </alternativeName>
</protein>
<keyword evidence="4 8" id="KW-0808">Transferase</keyword>
<evidence type="ECO:0000256" key="6">
    <source>
        <dbReference type="ARBA" id="ARBA00023204"/>
    </source>
</evidence>
<evidence type="ECO:0000256" key="3">
    <source>
        <dbReference type="ARBA" id="ARBA00022603"/>
    </source>
</evidence>
<comment type="similarity">
    <text evidence="8">Belongs to the MGMT family.</text>
</comment>
<evidence type="ECO:0000313" key="12">
    <source>
        <dbReference type="Proteomes" id="UP000373269"/>
    </source>
</evidence>
<feature type="active site" description="Nucleophile; methyl group acceptor" evidence="8">
    <location>
        <position position="137"/>
    </location>
</feature>
<dbReference type="Pfam" id="PF01035">
    <property type="entry name" value="DNA_binding_1"/>
    <property type="match status" value="1"/>
</dbReference>
<comment type="function">
    <text evidence="8">Involved in the cellular defense against the biological effects of O6-methylguanine (O6-MeG) and O4-methylthymine (O4-MeT) in DNA. Repairs the methylated nucleobase in DNA by stoichiometrically transferring the methyl group to a cysteine residue in the enzyme. This is a suicide reaction: the enzyme is irreversibly inactivated.</text>
</comment>
<dbReference type="Gene3D" id="1.10.10.10">
    <property type="entry name" value="Winged helix-like DNA-binding domain superfamily/Winged helix DNA-binding domain"/>
    <property type="match status" value="1"/>
</dbReference>
<dbReference type="GO" id="GO:0032259">
    <property type="term" value="P:methylation"/>
    <property type="evidence" value="ECO:0007669"/>
    <property type="project" value="UniProtKB-KW"/>
</dbReference>
<dbReference type="InterPro" id="IPR036388">
    <property type="entry name" value="WH-like_DNA-bd_sf"/>
</dbReference>
<reference evidence="11 12" key="1">
    <citation type="submission" date="2019-11" db="EMBL/GenBank/DDBJ databases">
        <title>Whole Genome Sequencing and Comparative Genomic Analyses of Lysinibacillus pakistanensis LZH-9, a Halotolerant Strain with Excellent COD Removal Capability.</title>
        <authorList>
            <person name="Zhou H."/>
        </authorList>
    </citation>
    <scope>NUCLEOTIDE SEQUENCE [LARGE SCALE GENOMIC DNA]</scope>
    <source>
        <strain evidence="11 12">LZH-9</strain>
    </source>
</reference>
<dbReference type="RefSeq" id="WP_369593876.1">
    <property type="nucleotide sequence ID" value="NZ_CP045835.1"/>
</dbReference>
<dbReference type="EMBL" id="CP045835">
    <property type="protein sequence ID" value="QGG53290.1"/>
    <property type="molecule type" value="Genomic_DNA"/>
</dbReference>
<feature type="domain" description="Methylguanine DNA methyltransferase ribonuclease-like" evidence="10">
    <location>
        <begin position="14"/>
        <end position="81"/>
    </location>
</feature>
<evidence type="ECO:0000256" key="8">
    <source>
        <dbReference type="HAMAP-Rule" id="MF_00772"/>
    </source>
</evidence>
<dbReference type="SUPFAM" id="SSF46767">
    <property type="entry name" value="Methylated DNA-protein cysteine methyltransferase, C-terminal domain"/>
    <property type="match status" value="1"/>
</dbReference>
<evidence type="ECO:0000256" key="2">
    <source>
        <dbReference type="ARBA" id="ARBA00022490"/>
    </source>
</evidence>
<comment type="miscellaneous">
    <text evidence="8">This enzyme catalyzes only one turnover and therefore is not strictly catalytic. According to one definition, an enzyme is a biocatalyst that acts repeatedly and over many reaction cycles.</text>
</comment>
<keyword evidence="2 8" id="KW-0963">Cytoplasm</keyword>
<comment type="catalytic activity">
    <reaction evidence="7 8">
        <text>a 6-O-methyl-2'-deoxyguanosine in DNA + L-cysteinyl-[protein] = S-methyl-L-cysteinyl-[protein] + a 2'-deoxyguanosine in DNA</text>
        <dbReference type="Rhea" id="RHEA:24000"/>
        <dbReference type="Rhea" id="RHEA-COMP:10131"/>
        <dbReference type="Rhea" id="RHEA-COMP:10132"/>
        <dbReference type="Rhea" id="RHEA-COMP:11367"/>
        <dbReference type="Rhea" id="RHEA-COMP:11368"/>
        <dbReference type="ChEBI" id="CHEBI:29950"/>
        <dbReference type="ChEBI" id="CHEBI:82612"/>
        <dbReference type="ChEBI" id="CHEBI:85445"/>
        <dbReference type="ChEBI" id="CHEBI:85448"/>
        <dbReference type="EC" id="2.1.1.63"/>
    </reaction>
</comment>
<keyword evidence="12" id="KW-1185">Reference proteome</keyword>
<dbReference type="PANTHER" id="PTHR10815:SF12">
    <property type="entry name" value="METHYLATED-DNA--PROTEIN-CYSTEINE METHYLTRANSFERASE, INDUCIBLE"/>
    <property type="match status" value="1"/>
</dbReference>
<dbReference type="GO" id="GO:0003908">
    <property type="term" value="F:methylated-DNA-[protein]-cysteine S-methyltransferase activity"/>
    <property type="evidence" value="ECO:0007669"/>
    <property type="project" value="UniProtKB-EC"/>
</dbReference>
<evidence type="ECO:0000256" key="5">
    <source>
        <dbReference type="ARBA" id="ARBA00022763"/>
    </source>
</evidence>
<dbReference type="Pfam" id="PF02870">
    <property type="entry name" value="Methyltransf_1N"/>
    <property type="match status" value="1"/>
</dbReference>
<dbReference type="PROSITE" id="PS00374">
    <property type="entry name" value="MGMT"/>
    <property type="match status" value="1"/>
</dbReference>
<dbReference type="Proteomes" id="UP000373269">
    <property type="component" value="Chromosome"/>
</dbReference>
<sequence>MNVLYVDTLTYAQGKMYIVASDEGLVYIGTPNASFEEVEVWAKKPFKGFRFEENKAKLQPYIKQFTAYFNKELTEFDLPIHIKGTPFQLAVWDALMELPYGTTASYSDIAHRIGNPKAVRAVGGAIGANPILAIIPCHRVIGKNGKLTGFRSGLAMKEFLLEMERAGRN</sequence>
<evidence type="ECO:0000256" key="1">
    <source>
        <dbReference type="ARBA" id="ARBA00001286"/>
    </source>
</evidence>
<dbReference type="InterPro" id="IPR001497">
    <property type="entry name" value="MethylDNA_cys_MeTrfase_AS"/>
</dbReference>
<dbReference type="InterPro" id="IPR023546">
    <property type="entry name" value="MGMT"/>
</dbReference>
<dbReference type="InterPro" id="IPR008332">
    <property type="entry name" value="MethylG_MeTrfase_N"/>
</dbReference>
<keyword evidence="3 8" id="KW-0489">Methyltransferase</keyword>
<evidence type="ECO:0000259" key="9">
    <source>
        <dbReference type="Pfam" id="PF01035"/>
    </source>
</evidence>
<dbReference type="InterPro" id="IPR036217">
    <property type="entry name" value="MethylDNA_cys_MeTrfase_DNAb"/>
</dbReference>
<dbReference type="EC" id="2.1.1.63" evidence="8"/>
<comment type="catalytic activity">
    <reaction evidence="1 8">
        <text>a 4-O-methyl-thymidine in DNA + L-cysteinyl-[protein] = a thymidine in DNA + S-methyl-L-cysteinyl-[protein]</text>
        <dbReference type="Rhea" id="RHEA:53428"/>
        <dbReference type="Rhea" id="RHEA-COMP:10131"/>
        <dbReference type="Rhea" id="RHEA-COMP:10132"/>
        <dbReference type="Rhea" id="RHEA-COMP:13555"/>
        <dbReference type="Rhea" id="RHEA-COMP:13556"/>
        <dbReference type="ChEBI" id="CHEBI:29950"/>
        <dbReference type="ChEBI" id="CHEBI:82612"/>
        <dbReference type="ChEBI" id="CHEBI:137386"/>
        <dbReference type="ChEBI" id="CHEBI:137387"/>
        <dbReference type="EC" id="2.1.1.63"/>
    </reaction>
</comment>
<evidence type="ECO:0000259" key="10">
    <source>
        <dbReference type="Pfam" id="PF02870"/>
    </source>
</evidence>
<dbReference type="InterPro" id="IPR036631">
    <property type="entry name" value="MGMT_N_sf"/>
</dbReference>
<accession>A0ABX6DIJ8</accession>
<dbReference type="InterPro" id="IPR014048">
    <property type="entry name" value="MethylDNA_cys_MeTrfase_DNA-bd"/>
</dbReference>
<name>A0ABX6DIJ8_9BACI</name>
<dbReference type="NCBIfam" id="TIGR00589">
    <property type="entry name" value="ogt"/>
    <property type="match status" value="1"/>
</dbReference>
<keyword evidence="5 8" id="KW-0227">DNA damage</keyword>
<dbReference type="HAMAP" id="MF_00772">
    <property type="entry name" value="OGT"/>
    <property type="match status" value="1"/>
</dbReference>
<dbReference type="CDD" id="cd06445">
    <property type="entry name" value="ATase"/>
    <property type="match status" value="1"/>
</dbReference>
<evidence type="ECO:0000256" key="7">
    <source>
        <dbReference type="ARBA" id="ARBA00049348"/>
    </source>
</evidence>
<dbReference type="PANTHER" id="PTHR10815">
    <property type="entry name" value="METHYLATED-DNA--PROTEIN-CYSTEINE METHYLTRANSFERASE"/>
    <property type="match status" value="1"/>
</dbReference>
<gene>
    <name evidence="11" type="ORF">GDS87_21430</name>
</gene>
<dbReference type="SUPFAM" id="SSF53155">
    <property type="entry name" value="Methylated DNA-protein cysteine methyltransferase domain"/>
    <property type="match status" value="1"/>
</dbReference>
<proteinExistence type="inferred from homology"/>
<feature type="domain" description="Methylated-DNA-[protein]-cysteine S-methyltransferase DNA binding" evidence="9">
    <location>
        <begin position="86"/>
        <end position="165"/>
    </location>
</feature>
<keyword evidence="6 8" id="KW-0234">DNA repair</keyword>
<dbReference type="Gene3D" id="3.30.160.70">
    <property type="entry name" value="Methylated DNA-protein cysteine methyltransferase domain"/>
    <property type="match status" value="1"/>
</dbReference>
<comment type="subcellular location">
    <subcellularLocation>
        <location evidence="8">Cytoplasm</location>
    </subcellularLocation>
</comment>